<evidence type="ECO:0000313" key="2">
    <source>
        <dbReference type="Proteomes" id="UP000183832"/>
    </source>
</evidence>
<dbReference type="STRING" id="568069.A0A1J1IBZ7"/>
<name>A0A1J1IBZ7_9DIPT</name>
<keyword evidence="2" id="KW-1185">Reference proteome</keyword>
<protein>
    <submittedName>
        <fullName evidence="1">CLUMA_CG009404, isoform A</fullName>
    </submittedName>
</protein>
<organism evidence="1 2">
    <name type="scientific">Clunio marinus</name>
    <dbReference type="NCBI Taxonomy" id="568069"/>
    <lineage>
        <taxon>Eukaryota</taxon>
        <taxon>Metazoa</taxon>
        <taxon>Ecdysozoa</taxon>
        <taxon>Arthropoda</taxon>
        <taxon>Hexapoda</taxon>
        <taxon>Insecta</taxon>
        <taxon>Pterygota</taxon>
        <taxon>Neoptera</taxon>
        <taxon>Endopterygota</taxon>
        <taxon>Diptera</taxon>
        <taxon>Nematocera</taxon>
        <taxon>Chironomoidea</taxon>
        <taxon>Chironomidae</taxon>
        <taxon>Clunio</taxon>
    </lineage>
</organism>
<proteinExistence type="predicted"/>
<evidence type="ECO:0000313" key="1">
    <source>
        <dbReference type="EMBL" id="CRK95961.1"/>
    </source>
</evidence>
<dbReference type="OrthoDB" id="7729141at2759"/>
<dbReference type="PANTHER" id="PTHR35317">
    <property type="entry name" value="OS04G0629600 PROTEIN"/>
    <property type="match status" value="1"/>
</dbReference>
<reference evidence="1 2" key="1">
    <citation type="submission" date="2015-04" db="EMBL/GenBank/DDBJ databases">
        <authorList>
            <person name="Syromyatnikov M.Y."/>
            <person name="Popov V.N."/>
        </authorList>
    </citation>
    <scope>NUCLEOTIDE SEQUENCE [LARGE SCALE GENOMIC DNA]</scope>
</reference>
<dbReference type="EMBL" id="CVRI01000043">
    <property type="protein sequence ID" value="CRK95961.1"/>
    <property type="molecule type" value="Genomic_DNA"/>
</dbReference>
<gene>
    <name evidence="1" type="ORF">CLUMA_CG009404</name>
</gene>
<dbReference type="AlphaFoldDB" id="A0A1J1IBZ7"/>
<accession>A0A1J1IBZ7</accession>
<dbReference type="Pfam" id="PF14223">
    <property type="entry name" value="Retrotran_gag_2"/>
    <property type="match status" value="1"/>
</dbReference>
<sequence length="208" mass="24203">MEKESKTNTFQIEHLNGENYSTWAFKMQAILEIKDVWITIESEARPEGITAEIWKDKESRARQLIALHVEGKEVVHIKKSKTGKEAWNEFKTMYQRRTAGAQMRTIRNLTSLRFKPEENMRDHMNKIAKWIDDLSEQDEPLKEKFACAIILGSVSGVYGNLVTAIEAWNSDNITIKNVRGAIIEEWEKKKAEAELEDVDRFKVYHPSF</sequence>
<dbReference type="Proteomes" id="UP000183832">
    <property type="component" value="Unassembled WGS sequence"/>
</dbReference>
<dbReference type="PANTHER" id="PTHR35317:SF40">
    <property type="entry name" value="CCHC-TYPE DOMAIN-CONTAINING PROTEIN"/>
    <property type="match status" value="1"/>
</dbReference>